<dbReference type="InterPro" id="IPR006610">
    <property type="entry name" value="DM7"/>
</dbReference>
<keyword evidence="7" id="KW-1185">Reference proteome</keyword>
<feature type="compositionally biased region" description="Polar residues" evidence="4">
    <location>
        <begin position="458"/>
        <end position="474"/>
    </location>
</feature>
<accession>A0AAD4K9M4</accession>
<feature type="region of interest" description="Disordered" evidence="4">
    <location>
        <begin position="880"/>
        <end position="944"/>
    </location>
</feature>
<protein>
    <recommendedName>
        <fullName evidence="5">DM7 domain-containing protein</fullName>
    </recommendedName>
</protein>
<evidence type="ECO:0000256" key="3">
    <source>
        <dbReference type="SAM" id="Coils"/>
    </source>
</evidence>
<dbReference type="AlphaFoldDB" id="A0AAD4K9M4"/>
<feature type="domain" description="DM7" evidence="5">
    <location>
        <begin position="48"/>
        <end position="151"/>
    </location>
</feature>
<evidence type="ECO:0000259" key="5">
    <source>
        <dbReference type="SMART" id="SM00688"/>
    </source>
</evidence>
<keyword evidence="3" id="KW-0175">Coiled coil</keyword>
<comment type="similarity">
    <text evidence="2">Belongs to the DM7 family.</text>
</comment>
<evidence type="ECO:0000256" key="4">
    <source>
        <dbReference type="SAM" id="MobiDB-lite"/>
    </source>
</evidence>
<gene>
    <name evidence="6" type="ORF">KR093_002874</name>
</gene>
<dbReference type="EMBL" id="JAJJHW010000095">
    <property type="protein sequence ID" value="KAH8386839.1"/>
    <property type="molecule type" value="Genomic_DNA"/>
</dbReference>
<feature type="region of interest" description="Disordered" evidence="4">
    <location>
        <begin position="1107"/>
        <end position="1138"/>
    </location>
</feature>
<feature type="compositionally biased region" description="Polar residues" evidence="4">
    <location>
        <begin position="508"/>
        <end position="518"/>
    </location>
</feature>
<evidence type="ECO:0000313" key="7">
    <source>
        <dbReference type="Proteomes" id="UP001200034"/>
    </source>
</evidence>
<comment type="caution">
    <text evidence="6">The sequence shown here is derived from an EMBL/GenBank/DDBJ whole genome shotgun (WGS) entry which is preliminary data.</text>
</comment>
<feature type="compositionally biased region" description="Basic and acidic residues" evidence="4">
    <location>
        <begin position="1107"/>
        <end position="1127"/>
    </location>
</feature>
<dbReference type="Proteomes" id="UP001200034">
    <property type="component" value="Unassembled WGS sequence"/>
</dbReference>
<evidence type="ECO:0000313" key="6">
    <source>
        <dbReference type="EMBL" id="KAH8386839.1"/>
    </source>
</evidence>
<reference evidence="6" key="1">
    <citation type="journal article" date="2021" name="Mol. Ecol. Resour.">
        <title>Phylogenomic analyses of the genus Drosophila reveals genomic signals of climate adaptation.</title>
        <authorList>
            <person name="Li F."/>
            <person name="Rane R.V."/>
            <person name="Luria V."/>
            <person name="Xiong Z."/>
            <person name="Chen J."/>
            <person name="Li Z."/>
            <person name="Catullo R.A."/>
            <person name="Griffin P.C."/>
            <person name="Schiffer M."/>
            <person name="Pearce S."/>
            <person name="Lee S.F."/>
            <person name="McElroy K."/>
            <person name="Stocker A."/>
            <person name="Shirriffs J."/>
            <person name="Cockerell F."/>
            <person name="Coppin C."/>
            <person name="Sgro C.M."/>
            <person name="Karger A."/>
            <person name="Cain J.W."/>
            <person name="Weber J.A."/>
            <person name="Santpere G."/>
            <person name="Kirschner M.W."/>
            <person name="Hoffmann A.A."/>
            <person name="Oakeshott J.G."/>
            <person name="Zhang G."/>
        </authorList>
    </citation>
    <scope>NUCLEOTIDE SEQUENCE</scope>
    <source>
        <strain evidence="6">BGI-SZ-2011g</strain>
    </source>
</reference>
<feature type="compositionally biased region" description="Basic and acidic residues" evidence="4">
    <location>
        <begin position="551"/>
        <end position="563"/>
    </location>
</feature>
<keyword evidence="1" id="KW-0677">Repeat</keyword>
<proteinExistence type="inferred from homology"/>
<organism evidence="6 7">
    <name type="scientific">Drosophila rubida</name>
    <dbReference type="NCBI Taxonomy" id="30044"/>
    <lineage>
        <taxon>Eukaryota</taxon>
        <taxon>Metazoa</taxon>
        <taxon>Ecdysozoa</taxon>
        <taxon>Arthropoda</taxon>
        <taxon>Hexapoda</taxon>
        <taxon>Insecta</taxon>
        <taxon>Pterygota</taxon>
        <taxon>Neoptera</taxon>
        <taxon>Endopterygota</taxon>
        <taxon>Diptera</taxon>
        <taxon>Brachycera</taxon>
        <taxon>Muscomorpha</taxon>
        <taxon>Ephydroidea</taxon>
        <taxon>Drosophilidae</taxon>
        <taxon>Drosophila</taxon>
    </lineage>
</organism>
<feature type="compositionally biased region" description="Acidic residues" evidence="4">
    <location>
        <begin position="213"/>
        <end position="226"/>
    </location>
</feature>
<feature type="coiled-coil region" evidence="3">
    <location>
        <begin position="629"/>
        <end position="656"/>
    </location>
</feature>
<feature type="compositionally biased region" description="Basic residues" evidence="4">
    <location>
        <begin position="524"/>
        <end position="550"/>
    </location>
</feature>
<dbReference type="PANTHER" id="PTHR13555">
    <property type="entry name" value="C2H2 ZINC FINGER CGI-62-RELATED"/>
    <property type="match status" value="1"/>
</dbReference>
<name>A0AAD4K9M4_9MUSC</name>
<evidence type="ECO:0000256" key="1">
    <source>
        <dbReference type="ARBA" id="ARBA00022737"/>
    </source>
</evidence>
<sequence length="1260" mass="144928">MGYRIYTPDLSGVVIMVQQRSRMCLAMLSDVLHPHESEVANQIARDATAPCFELPKELYVCNGHEFGREPLYLSRCFLPPGFVAGCVFGPGTLPTRLFHNLPAEWPPLWQRNLEITPPLFLGMWDPEMDPRAQLVPLASYVRYLESLPMDPLLQAALQGKSQTEHFLDQLKMMGMPDLPRFGELFSTRRIIIDHYNDEELESVPDPNIMLEVEDDEDDDDDDDDFETGMWRPPRPIIYREDCTLYFGEEDSSSEDSDGEEADLNGTNEHFDEEKISTEELKNKIREEVEISQKLDSVVAKKIEENDKQEPPKKPFTFRDLCDKYFESEGKDLTEILRNFGKDPEKYLAAEQDKQKLLEIPKNLRDICNQFFPDEEEMVQPQVIKGEKKPLSSPETSKKKNQQQPMNHPQPKASCKENVQQSKAAHKKNHQQPEISPKEQQAKASQTENRKQSKAALKDSQQLSKAFNKMNQKQSEISHKENKQQQQQELEVSHKKNLQPPKDSHKMNHQQIQANPANENQQQGKKNKKVKKQKKVKKNKKQCKNNGKGRKVHTDEKAGGDEPRVPPINLEYFDGKLKPGDPKSPRKKEKRNKPNIIEKAQRIFYDENWEVELPKVPSHVLDICKQVIAEDDQQKTQEEAAKEAKEMQELINESKSAKSIEYLEIWDTLFPQQKKEKKAAKEPQQTFDNNDYLRDKKKRQELFKQEIPKMPDIYKILDQFFPEYNERNENTEGKYRESSAKYVEQDNDIMRPYMHPMFMKSPPETDFNLPNFKIDFVKMALKSDPMSEKCQPKSQKNKFLKVTKSAMKLKEKMSMGLPKNNLFLNDILNLREKGSNLKLEKKKEADLKKEQKTERVFFFQPPPNTASRTNMDKEITNIHKNAVPNIRPNEKNQQATQVRPQGGDAKAARNNRQAQKTSKDKQGRNAPAVVPTQASNATKKPDLKPKTELGKILTTKRRKMDQETSLAQVANLIPQALALSKDLPKVSDAVLTKRQGIMLKLRQRARQLRIIRAIRWIQEAYESEKQALKTVRNSKNSNAPAEEPVSHQVLIAQMDQILNVLEEYMTCEDKPRDLMTPLEKAVAKASDFVLTHIDATLNNMLKQLTKDQPEQLQHKHANDNVPPKEQHSHSQQQQPGAAKNKEQLVFLNEQQFNPNEGHAPKDEQPNLATGNATGSGSGSWIFKLSGNQQTINAILQSAQECGVRVEPVFVPATVELNVQLPQRRCRRPMAQVDRQLDTEATIDYASRYAQSLAYCRHQSCS</sequence>
<feature type="region of interest" description="Disordered" evidence="4">
    <location>
        <begin position="213"/>
        <end position="232"/>
    </location>
</feature>
<dbReference type="SMART" id="SM00688">
    <property type="entry name" value="DM7"/>
    <property type="match status" value="1"/>
</dbReference>
<feature type="region of interest" description="Disordered" evidence="4">
    <location>
        <begin position="1152"/>
        <end position="1173"/>
    </location>
</feature>
<feature type="compositionally biased region" description="Basic and acidic residues" evidence="4">
    <location>
        <begin position="572"/>
        <end position="583"/>
    </location>
</feature>
<feature type="region of interest" description="Disordered" evidence="4">
    <location>
        <begin position="374"/>
        <end position="597"/>
    </location>
</feature>
<evidence type="ECO:0000256" key="2">
    <source>
        <dbReference type="ARBA" id="ARBA00025725"/>
    </source>
</evidence>
<dbReference type="InterPro" id="IPR026319">
    <property type="entry name" value="ZC2HC1A/B-like"/>
</dbReference>